<dbReference type="Pfam" id="PF00234">
    <property type="entry name" value="Tryp_alpha_amyl"/>
    <property type="match status" value="1"/>
</dbReference>
<evidence type="ECO:0000256" key="2">
    <source>
        <dbReference type="RuleBase" id="RU000628"/>
    </source>
</evidence>
<dbReference type="PRINTS" id="PR00382">
    <property type="entry name" value="LIPIDTRNSFER"/>
</dbReference>
<evidence type="ECO:0000313" key="4">
    <source>
        <dbReference type="EMBL" id="KAE8701973.1"/>
    </source>
</evidence>
<feature type="domain" description="Bifunctional inhibitor/plant lipid transfer protein/seed storage helical" evidence="3">
    <location>
        <begin position="20"/>
        <end position="105"/>
    </location>
</feature>
<accession>A0A6A3ADM3</accession>
<dbReference type="GO" id="GO:0008289">
    <property type="term" value="F:lipid binding"/>
    <property type="evidence" value="ECO:0007669"/>
    <property type="project" value="UniProtKB-KW"/>
</dbReference>
<keyword evidence="2" id="KW-0813">Transport</keyword>
<comment type="function">
    <text evidence="2">Plant non-specific lipid-transfer proteins transfer phospholipids as well as galactolipids across membranes. May play a role in wax or cutin deposition in the cell walls of expanding epidermal cells and certain secretory tissues.</text>
</comment>
<evidence type="ECO:0000259" key="3">
    <source>
        <dbReference type="SMART" id="SM00499"/>
    </source>
</evidence>
<dbReference type="Gene3D" id="1.10.110.10">
    <property type="entry name" value="Plant lipid-transfer and hydrophobic proteins"/>
    <property type="match status" value="1"/>
</dbReference>
<organism evidence="4 5">
    <name type="scientific">Hibiscus syriacus</name>
    <name type="common">Rose of Sharon</name>
    <dbReference type="NCBI Taxonomy" id="106335"/>
    <lineage>
        <taxon>Eukaryota</taxon>
        <taxon>Viridiplantae</taxon>
        <taxon>Streptophyta</taxon>
        <taxon>Embryophyta</taxon>
        <taxon>Tracheophyta</taxon>
        <taxon>Spermatophyta</taxon>
        <taxon>Magnoliopsida</taxon>
        <taxon>eudicotyledons</taxon>
        <taxon>Gunneridae</taxon>
        <taxon>Pentapetalae</taxon>
        <taxon>rosids</taxon>
        <taxon>malvids</taxon>
        <taxon>Malvales</taxon>
        <taxon>Malvaceae</taxon>
        <taxon>Malvoideae</taxon>
        <taxon>Hibiscus</taxon>
    </lineage>
</organism>
<dbReference type="CDD" id="cd01960">
    <property type="entry name" value="nsLTP1"/>
    <property type="match status" value="1"/>
</dbReference>
<reference evidence="4" key="1">
    <citation type="submission" date="2019-09" db="EMBL/GenBank/DDBJ databases">
        <title>Draft genome information of white flower Hibiscus syriacus.</title>
        <authorList>
            <person name="Kim Y.-M."/>
        </authorList>
    </citation>
    <scope>NUCLEOTIDE SEQUENCE [LARGE SCALE GENOMIC DNA]</scope>
    <source>
        <strain evidence="4">YM2019G1</strain>
    </source>
</reference>
<dbReference type="AlphaFoldDB" id="A0A6A3ADM3"/>
<comment type="similarity">
    <text evidence="1 2">Belongs to the plant LTP family.</text>
</comment>
<dbReference type="InterPro" id="IPR000528">
    <property type="entry name" value="Plant_nsLTP"/>
</dbReference>
<evidence type="ECO:0000256" key="1">
    <source>
        <dbReference type="ARBA" id="ARBA00009748"/>
    </source>
</evidence>
<dbReference type="GO" id="GO:0006869">
    <property type="term" value="P:lipid transport"/>
    <property type="evidence" value="ECO:0007669"/>
    <property type="project" value="InterPro"/>
</dbReference>
<evidence type="ECO:0000313" key="5">
    <source>
        <dbReference type="Proteomes" id="UP000436088"/>
    </source>
</evidence>
<dbReference type="Proteomes" id="UP000436088">
    <property type="component" value="Unassembled WGS sequence"/>
</dbReference>
<gene>
    <name evidence="4" type="ORF">F3Y22_tig00110503pilonHSYRG00372</name>
</gene>
<dbReference type="SUPFAM" id="SSF47699">
    <property type="entry name" value="Bifunctional inhibitor/lipid-transfer protein/seed storage 2S albumin"/>
    <property type="match status" value="1"/>
</dbReference>
<dbReference type="InterPro" id="IPR016140">
    <property type="entry name" value="Bifunc_inhib/LTP/seed_store"/>
</dbReference>
<dbReference type="EMBL" id="VEPZ02001013">
    <property type="protein sequence ID" value="KAE8701973.1"/>
    <property type="molecule type" value="Genomic_DNA"/>
</dbReference>
<comment type="caution">
    <text evidence="4">The sequence shown here is derived from an EMBL/GenBank/DDBJ whole genome shotgun (WGS) entry which is preliminary data.</text>
</comment>
<protein>
    <recommendedName>
        <fullName evidence="2">Non-specific lipid-transfer protein</fullName>
    </recommendedName>
</protein>
<sequence length="107" mass="11112">MFVFLITTPDFMKIAAAPPCNNVVASLTPCLGFIKGGAAPVAECCSGARNLAGQVSGEEDRQAVCECLKGVLPRIGPYDPNRVPLIGQDCSIDISIPPIDASTDCST</sequence>
<dbReference type="OrthoDB" id="1862539at2759"/>
<keyword evidence="5" id="KW-1185">Reference proteome</keyword>
<keyword evidence="2" id="KW-0446">Lipid-binding</keyword>
<dbReference type="PANTHER" id="PTHR33076">
    <property type="entry name" value="NON-SPECIFIC LIPID-TRANSFER PROTEIN 2-RELATED"/>
    <property type="match status" value="1"/>
</dbReference>
<proteinExistence type="inferred from homology"/>
<name>A0A6A3ADM3_HIBSY</name>
<dbReference type="InterPro" id="IPR036312">
    <property type="entry name" value="Bifun_inhib/LTP/seed_sf"/>
</dbReference>
<dbReference type="SMART" id="SM00499">
    <property type="entry name" value="AAI"/>
    <property type="match status" value="1"/>
</dbReference>